<dbReference type="EMBL" id="VRTY01000006">
    <property type="protein sequence ID" value="TXK52006.1"/>
    <property type="molecule type" value="Genomic_DNA"/>
</dbReference>
<dbReference type="RefSeq" id="WP_147920221.1">
    <property type="nucleotide sequence ID" value="NZ_VRTY01000006.1"/>
</dbReference>
<comment type="caution">
    <text evidence="1">The sequence shown here is derived from an EMBL/GenBank/DDBJ whole genome shotgun (WGS) entry which is preliminary data.</text>
</comment>
<dbReference type="Proteomes" id="UP000321926">
    <property type="component" value="Unassembled WGS sequence"/>
</dbReference>
<dbReference type="AlphaFoldDB" id="A0A5C8KEI1"/>
<sequence length="77" mass="8903">MKTKEKIIERINQIDDESVLEELLEIIDLELNLSEATVQLTDEQKAAIDEGMHDLAQGRSYSDEEARKIVNEWMAKK</sequence>
<accession>A0A5C8KEI1</accession>
<protein>
    <recommendedName>
        <fullName evidence="3">Addiction module protein</fullName>
    </recommendedName>
</protein>
<gene>
    <name evidence="1" type="ORF">FVR03_02695</name>
</gene>
<organism evidence="1 2">
    <name type="scientific">Pontibacter qinzhouensis</name>
    <dbReference type="NCBI Taxonomy" id="2603253"/>
    <lineage>
        <taxon>Bacteria</taxon>
        <taxon>Pseudomonadati</taxon>
        <taxon>Bacteroidota</taxon>
        <taxon>Cytophagia</taxon>
        <taxon>Cytophagales</taxon>
        <taxon>Hymenobacteraceae</taxon>
        <taxon>Pontibacter</taxon>
    </lineage>
</organism>
<reference evidence="1 2" key="1">
    <citation type="submission" date="2019-08" db="EMBL/GenBank/DDBJ databases">
        <authorList>
            <person name="Shi S."/>
        </authorList>
    </citation>
    <scope>NUCLEOTIDE SEQUENCE [LARGE SCALE GENOMIC DNA]</scope>
    <source>
        <strain evidence="1 2">GY10130</strain>
    </source>
</reference>
<evidence type="ECO:0000313" key="1">
    <source>
        <dbReference type="EMBL" id="TXK52006.1"/>
    </source>
</evidence>
<keyword evidence="2" id="KW-1185">Reference proteome</keyword>
<proteinExistence type="predicted"/>
<name>A0A5C8KEI1_9BACT</name>
<evidence type="ECO:0000313" key="2">
    <source>
        <dbReference type="Proteomes" id="UP000321926"/>
    </source>
</evidence>
<evidence type="ECO:0008006" key="3">
    <source>
        <dbReference type="Google" id="ProtNLM"/>
    </source>
</evidence>